<dbReference type="RefSeq" id="WP_071874046.1">
    <property type="nucleotide sequence ID" value="NZ_JBHSHF010000012.1"/>
</dbReference>
<evidence type="ECO:0000256" key="7">
    <source>
        <dbReference type="NCBIfam" id="TIGR01696"/>
    </source>
</evidence>
<feature type="binding site" evidence="6">
    <location>
        <position position="336"/>
    </location>
    <ligand>
        <name>Mn(2+)</name>
        <dbReference type="ChEBI" id="CHEBI:29035"/>
        <label>2</label>
    </ligand>
</feature>
<comment type="catalytic activity">
    <reaction evidence="6">
        <text>alpha-D-ribose 1-phosphate = D-ribose 5-phosphate</text>
        <dbReference type="Rhea" id="RHEA:18793"/>
        <dbReference type="ChEBI" id="CHEBI:57720"/>
        <dbReference type="ChEBI" id="CHEBI:78346"/>
        <dbReference type="EC" id="5.4.2.7"/>
    </reaction>
</comment>
<comment type="catalytic activity">
    <reaction evidence="6">
        <text>2-deoxy-alpha-D-ribose 1-phosphate = 2-deoxy-D-ribose 5-phosphate</text>
        <dbReference type="Rhea" id="RHEA:27658"/>
        <dbReference type="ChEBI" id="CHEBI:57259"/>
        <dbReference type="ChEBI" id="CHEBI:62877"/>
        <dbReference type="EC" id="5.4.2.7"/>
    </reaction>
</comment>
<sequence length="388" mass="42937">MFKRVHLIVMDSVGIGEAPDAAQFNDVGSDTLGHIAETAGLTIPYLEQLGLGTIRPLAGVEAVADHQGYATKLEEVSVGKDTMTGHWEIMGLNIQKPFRVFPEGFPPELLQQIETFSGRKVVCNLPYSGTEVLDDYGPGQMETGDLIIYTSADPVLQIAAHEEVIPLEELYRICEYVREITKDEPYMIGRIIARPYLGEPGNFKRTSNRHDYALDPFGKTVLDSLKDNGKDVIAVGKINDIFNGQGITETVRTKSNMDGVDQLLKVMDKDFTGLSFTNLVDFDALYGHRRDTQGYAQAIEDFDQRLPEILAALKEDDLLIITADHGNDPTFPGTDHTREYVPLLVFSKNMKASGALPQGYFADISATIAENFNVPQTENGKSFLTRLK</sequence>
<gene>
    <name evidence="6" type="primary">deoB</name>
    <name evidence="9" type="ORF">RU93_GL001111</name>
</gene>
<comment type="cofactor">
    <cofactor evidence="6">
        <name>Mn(2+)</name>
        <dbReference type="ChEBI" id="CHEBI:29035"/>
    </cofactor>
    <text evidence="6">Binds 2 manganese ions.</text>
</comment>
<evidence type="ECO:0000313" key="10">
    <source>
        <dbReference type="Proteomes" id="UP000182149"/>
    </source>
</evidence>
<dbReference type="InterPro" id="IPR024052">
    <property type="entry name" value="Phosphopentomutase_DeoB_cap_sf"/>
</dbReference>
<dbReference type="PANTHER" id="PTHR21110:SF0">
    <property type="entry name" value="PHOSPHOPENTOMUTASE"/>
    <property type="match status" value="1"/>
</dbReference>
<keyword evidence="5 6" id="KW-0413">Isomerase</keyword>
<feature type="binding site" evidence="6">
    <location>
        <position position="325"/>
    </location>
    <ligand>
        <name>Mn(2+)</name>
        <dbReference type="ChEBI" id="CHEBI:29035"/>
        <label>1</label>
    </ligand>
</feature>
<evidence type="ECO:0000256" key="5">
    <source>
        <dbReference type="ARBA" id="ARBA00023235"/>
    </source>
</evidence>
<dbReference type="GO" id="GO:0008973">
    <property type="term" value="F:phosphopentomutase activity"/>
    <property type="evidence" value="ECO:0007669"/>
    <property type="project" value="UniProtKB-UniRule"/>
</dbReference>
<comment type="pathway">
    <text evidence="6">Carbohydrate degradation; 2-deoxy-D-ribose 1-phosphate degradation; D-glyceraldehyde 3-phosphate and acetaldehyde from 2-deoxy-alpha-D-ribose 1-phosphate: step 1/2.</text>
</comment>
<comment type="caution">
    <text evidence="9">The sequence shown here is derived from an EMBL/GenBank/DDBJ whole genome shotgun (WGS) entry which is preliminary data.</text>
</comment>
<dbReference type="Gene3D" id="3.40.720.10">
    <property type="entry name" value="Alkaline Phosphatase, subunit A"/>
    <property type="match status" value="1"/>
</dbReference>
<keyword evidence="2 6" id="KW-0963">Cytoplasm</keyword>
<name>A0A1L8QWJ1_9ENTE</name>
<dbReference type="InterPro" id="IPR010045">
    <property type="entry name" value="DeoB"/>
</dbReference>
<comment type="subcellular location">
    <subcellularLocation>
        <location evidence="6">Cytoplasm</location>
    </subcellularLocation>
</comment>
<keyword evidence="10" id="KW-1185">Reference proteome</keyword>
<dbReference type="NCBIfam" id="TIGR01696">
    <property type="entry name" value="deoB"/>
    <property type="match status" value="1"/>
</dbReference>
<dbReference type="GO" id="GO:0000287">
    <property type="term" value="F:magnesium ion binding"/>
    <property type="evidence" value="ECO:0007669"/>
    <property type="project" value="UniProtKB-UniRule"/>
</dbReference>
<dbReference type="FunFam" id="3.30.70.1250:FF:000001">
    <property type="entry name" value="Phosphopentomutase"/>
    <property type="match status" value="1"/>
</dbReference>
<dbReference type="STRING" id="328396.RU93_GL001111"/>
<evidence type="ECO:0000256" key="2">
    <source>
        <dbReference type="ARBA" id="ARBA00022490"/>
    </source>
</evidence>
<protein>
    <recommendedName>
        <fullName evidence="6 7">Phosphopentomutase</fullName>
        <ecNumber evidence="6 7">5.4.2.7</ecNumber>
    </recommendedName>
    <alternativeName>
        <fullName evidence="6">Phosphodeoxyribomutase</fullName>
    </alternativeName>
</protein>
<dbReference type="SUPFAM" id="SSF53649">
    <property type="entry name" value="Alkaline phosphatase-like"/>
    <property type="match status" value="1"/>
</dbReference>
<feature type="binding site" evidence="6">
    <location>
        <position position="324"/>
    </location>
    <ligand>
        <name>Mn(2+)</name>
        <dbReference type="ChEBI" id="CHEBI:29035"/>
        <label>1</label>
    </ligand>
</feature>
<dbReference type="Proteomes" id="UP000182149">
    <property type="component" value="Unassembled WGS sequence"/>
</dbReference>
<dbReference type="CDD" id="cd16009">
    <property type="entry name" value="PPM"/>
    <property type="match status" value="1"/>
</dbReference>
<comment type="similarity">
    <text evidence="1 6">Belongs to the phosphopentomutase family.</text>
</comment>
<feature type="binding site" evidence="6">
    <location>
        <position position="283"/>
    </location>
    <ligand>
        <name>Mn(2+)</name>
        <dbReference type="ChEBI" id="CHEBI:29035"/>
        <label>2</label>
    </ligand>
</feature>
<dbReference type="EC" id="5.4.2.7" evidence="6 7"/>
<keyword evidence="4 6" id="KW-0464">Manganese</keyword>
<accession>A0A1L8QWJ1</accession>
<dbReference type="PIRSF" id="PIRSF001491">
    <property type="entry name" value="Ppentomutase"/>
    <property type="match status" value="1"/>
</dbReference>
<dbReference type="InterPro" id="IPR006124">
    <property type="entry name" value="Metalloenzyme"/>
</dbReference>
<dbReference type="Pfam" id="PF01676">
    <property type="entry name" value="Metalloenzyme"/>
    <property type="match status" value="1"/>
</dbReference>
<dbReference type="GO" id="GO:0006018">
    <property type="term" value="P:2-deoxyribose 1-phosphate catabolic process"/>
    <property type="evidence" value="ECO:0007669"/>
    <property type="project" value="UniProtKB-UniRule"/>
</dbReference>
<feature type="binding site" evidence="6">
    <location>
        <position position="11"/>
    </location>
    <ligand>
        <name>Mn(2+)</name>
        <dbReference type="ChEBI" id="CHEBI:29035"/>
        <label>1</label>
    </ligand>
</feature>
<dbReference type="PANTHER" id="PTHR21110">
    <property type="entry name" value="PHOSPHOPENTOMUTASE"/>
    <property type="match status" value="1"/>
</dbReference>
<organism evidence="9 10">
    <name type="scientific">Enterococcus aquimarinus</name>
    <dbReference type="NCBI Taxonomy" id="328396"/>
    <lineage>
        <taxon>Bacteria</taxon>
        <taxon>Bacillati</taxon>
        <taxon>Bacillota</taxon>
        <taxon>Bacilli</taxon>
        <taxon>Lactobacillales</taxon>
        <taxon>Enterococcaceae</taxon>
        <taxon>Enterococcus</taxon>
    </lineage>
</organism>
<dbReference type="GO" id="GO:0030145">
    <property type="term" value="F:manganese ion binding"/>
    <property type="evidence" value="ECO:0007669"/>
    <property type="project" value="UniProtKB-UniRule"/>
</dbReference>
<dbReference type="UniPathway" id="UPA00087">
    <property type="reaction ID" value="UER00173"/>
</dbReference>
<dbReference type="EMBL" id="JXKD01000002">
    <property type="protein sequence ID" value="OJG11878.1"/>
    <property type="molecule type" value="Genomic_DNA"/>
</dbReference>
<dbReference type="GO" id="GO:0006015">
    <property type="term" value="P:5-phosphoribose 1-diphosphate biosynthetic process"/>
    <property type="evidence" value="ECO:0007669"/>
    <property type="project" value="UniProtKB-UniPathway"/>
</dbReference>
<dbReference type="HAMAP" id="MF_00740">
    <property type="entry name" value="Phosphopentomut"/>
    <property type="match status" value="1"/>
</dbReference>
<evidence type="ECO:0000256" key="4">
    <source>
        <dbReference type="ARBA" id="ARBA00023211"/>
    </source>
</evidence>
<dbReference type="AlphaFoldDB" id="A0A1L8QWJ1"/>
<evidence type="ECO:0000256" key="1">
    <source>
        <dbReference type="ARBA" id="ARBA00010373"/>
    </source>
</evidence>
<dbReference type="Gene3D" id="3.30.70.1250">
    <property type="entry name" value="Phosphopentomutase"/>
    <property type="match status" value="1"/>
</dbReference>
<dbReference type="GO" id="GO:0005829">
    <property type="term" value="C:cytosol"/>
    <property type="evidence" value="ECO:0007669"/>
    <property type="project" value="TreeGrafter"/>
</dbReference>
<comment type="function">
    <text evidence="6">Isomerase that catalyzes the conversion of deoxy-ribose 1-phosphate (dRib-1-P) and ribose 1-phosphate (Rib-1-P) to deoxy-ribose 5-phosphate (dRib-5-P) and ribose 5-phosphate (Rib-5-P), respectively.</text>
</comment>
<feature type="binding site" evidence="6">
    <location>
        <position position="288"/>
    </location>
    <ligand>
        <name>Mn(2+)</name>
        <dbReference type="ChEBI" id="CHEBI:29035"/>
        <label>2</label>
    </ligand>
</feature>
<dbReference type="InterPro" id="IPR017850">
    <property type="entry name" value="Alkaline_phosphatase_core_sf"/>
</dbReference>
<feature type="domain" description="Metalloenzyme" evidence="8">
    <location>
        <begin position="3"/>
        <end position="375"/>
    </location>
</feature>
<dbReference type="OrthoDB" id="9769930at2"/>
<keyword evidence="3 6" id="KW-0479">Metal-binding</keyword>
<evidence type="ECO:0000259" key="8">
    <source>
        <dbReference type="Pfam" id="PF01676"/>
    </source>
</evidence>
<reference evidence="9 10" key="1">
    <citation type="submission" date="2014-12" db="EMBL/GenBank/DDBJ databases">
        <title>Draft genome sequences of 29 type strains of Enterococci.</title>
        <authorList>
            <person name="Zhong Z."/>
            <person name="Sun Z."/>
            <person name="Liu W."/>
            <person name="Zhang W."/>
            <person name="Zhang H."/>
        </authorList>
    </citation>
    <scope>NUCLEOTIDE SEQUENCE [LARGE SCALE GENOMIC DNA]</scope>
    <source>
        <strain evidence="9 10">DSM 17690</strain>
    </source>
</reference>
<evidence type="ECO:0000256" key="3">
    <source>
        <dbReference type="ARBA" id="ARBA00022723"/>
    </source>
</evidence>
<dbReference type="GO" id="GO:0009117">
    <property type="term" value="P:nucleotide metabolic process"/>
    <property type="evidence" value="ECO:0007669"/>
    <property type="project" value="UniProtKB-UniRule"/>
</dbReference>
<dbReference type="NCBIfam" id="NF003766">
    <property type="entry name" value="PRK05362.1"/>
    <property type="match status" value="1"/>
</dbReference>
<dbReference type="SUPFAM" id="SSF143856">
    <property type="entry name" value="DeoB insert domain-like"/>
    <property type="match status" value="1"/>
</dbReference>
<proteinExistence type="inferred from homology"/>
<dbReference type="GO" id="GO:0043094">
    <property type="term" value="P:metabolic compound salvage"/>
    <property type="evidence" value="ECO:0007669"/>
    <property type="project" value="UniProtKB-UniRule"/>
</dbReference>
<evidence type="ECO:0000313" key="9">
    <source>
        <dbReference type="EMBL" id="OJG11878.1"/>
    </source>
</evidence>
<evidence type="ECO:0000256" key="6">
    <source>
        <dbReference type="HAMAP-Rule" id="MF_00740"/>
    </source>
</evidence>